<dbReference type="EMBL" id="MN990733">
    <property type="protein sequence ID" value="QIM10134.1"/>
    <property type="molecule type" value="Genomic_DNA"/>
</dbReference>
<accession>A0A6G8F1G3</accession>
<evidence type="ECO:0000259" key="1">
    <source>
        <dbReference type="Pfam" id="PF17116"/>
    </source>
</evidence>
<name>A0A6G8F1G3_9BACT</name>
<organism evidence="2">
    <name type="scientific">uncultured Prevotella sp</name>
    <dbReference type="NCBI Taxonomy" id="159272"/>
    <lineage>
        <taxon>Bacteria</taxon>
        <taxon>Pseudomonadati</taxon>
        <taxon>Bacteroidota</taxon>
        <taxon>Bacteroidia</taxon>
        <taxon>Bacteroidales</taxon>
        <taxon>Prevotellaceae</taxon>
        <taxon>Prevotella</taxon>
        <taxon>environmental samples</taxon>
    </lineage>
</organism>
<gene>
    <name evidence="2" type="ORF">Prevot485_2330</name>
</gene>
<evidence type="ECO:0000313" key="2">
    <source>
        <dbReference type="EMBL" id="QIM10134.1"/>
    </source>
</evidence>
<reference evidence="2" key="1">
    <citation type="journal article" date="2020" name="J. ISSAAS">
        <title>Lactobacilli and other gastrointestinal microbiota of Peromyscus leucopus, reservoir host for agents of Lyme disease and other zoonoses in North America.</title>
        <authorList>
            <person name="Milovic A."/>
            <person name="Bassam K."/>
            <person name="Shao H."/>
            <person name="Chatzistamou I."/>
            <person name="Tufts D.M."/>
            <person name="Diuk-Wasser M."/>
            <person name="Barbour A.G."/>
        </authorList>
    </citation>
    <scope>NUCLEOTIDE SEQUENCE</scope>
    <source>
        <strain evidence="2">LL70</strain>
    </source>
</reference>
<dbReference type="AlphaFoldDB" id="A0A6G8F1G3"/>
<dbReference type="InterPro" id="IPR031345">
    <property type="entry name" value="T9SS_Plug_N"/>
</dbReference>
<proteinExistence type="predicted"/>
<feature type="domain" description="Type 9 secretion system plug protein N-terminal" evidence="1">
    <location>
        <begin position="1"/>
        <end position="112"/>
    </location>
</feature>
<protein>
    <submittedName>
        <fullName evidence="2">DUF5103 domain-containing protein</fullName>
    </submittedName>
</protein>
<dbReference type="Pfam" id="PF17116">
    <property type="entry name" value="T9SS_plug_1st"/>
    <property type="match status" value="1"/>
</dbReference>
<sequence length="382" mass="44338">MPVIKLHGNEPLNISFDDLSHTYRRFSYTITHLEADFTPSDGLFTGDYLDGFESGLTIDDNAQSINTLQDYTHYKLQIPNDKCRLTMSGNYRLDIKDDNNGGKPMASVFFMVDEAAVNVRLSATANTDIDIRRNHQQVELAVDYTTLRAPDARRQLKGYVLQNGRWDNARLLPDATRVSMGLLEWVHCRDLIFEAGNEYHKFEILDIHRNSMNVENNVWDGEMWHTILWPDYKRPSYVYDETAKGSFYIRNTDNTENDITSEYVMVHFLLQSPALPYRLFVNGTWTNDRFLPEYEMTYDNEKGMYEAVIPLKYGYYSYQYLMFNDGDIVDGDVNDDEQAGTNNVEPMIPPTEGSFHETRNTYNALIYYRGNTDRADRLVGTY</sequence>